<dbReference type="AlphaFoldDB" id="A0A1F6BWQ0"/>
<gene>
    <name evidence="2" type="ORF">A3A21_03715</name>
</gene>
<feature type="transmembrane region" description="Helical" evidence="1">
    <location>
        <begin position="37"/>
        <end position="62"/>
    </location>
</feature>
<keyword evidence="1" id="KW-0812">Transmembrane</keyword>
<evidence type="ECO:0000313" key="2">
    <source>
        <dbReference type="EMBL" id="OGG41253.1"/>
    </source>
</evidence>
<dbReference type="Proteomes" id="UP000176996">
    <property type="component" value="Unassembled WGS sequence"/>
</dbReference>
<keyword evidence="1" id="KW-0472">Membrane</keyword>
<dbReference type="EMBL" id="MFKK01000014">
    <property type="protein sequence ID" value="OGG41253.1"/>
    <property type="molecule type" value="Genomic_DNA"/>
</dbReference>
<accession>A0A1F6BWQ0</accession>
<protein>
    <submittedName>
        <fullName evidence="2">Uncharacterized protein</fullName>
    </submittedName>
</protein>
<sequence length="67" mass="7158">MLNVTAKETQSFLTAGTLLALMSFLGLQVGVFTEAPFVVNILNGILTLFIPATIIVALKAVYMLAQD</sequence>
<comment type="caution">
    <text evidence="2">The sequence shown here is derived from an EMBL/GenBank/DDBJ whole genome shotgun (WGS) entry which is preliminary data.</text>
</comment>
<keyword evidence="1" id="KW-1133">Transmembrane helix</keyword>
<evidence type="ECO:0000256" key="1">
    <source>
        <dbReference type="SAM" id="Phobius"/>
    </source>
</evidence>
<name>A0A1F6BWQ0_9BACT</name>
<organism evidence="2 3">
    <name type="scientific">Candidatus Jorgensenbacteria bacterium RIFCSPLOWO2_01_FULL_45_25b</name>
    <dbReference type="NCBI Taxonomy" id="1798471"/>
    <lineage>
        <taxon>Bacteria</taxon>
        <taxon>Candidatus Joergenseniibacteriota</taxon>
    </lineage>
</organism>
<reference evidence="2 3" key="1">
    <citation type="journal article" date="2016" name="Nat. Commun.">
        <title>Thousands of microbial genomes shed light on interconnected biogeochemical processes in an aquifer system.</title>
        <authorList>
            <person name="Anantharaman K."/>
            <person name="Brown C.T."/>
            <person name="Hug L.A."/>
            <person name="Sharon I."/>
            <person name="Castelle C.J."/>
            <person name="Probst A.J."/>
            <person name="Thomas B.C."/>
            <person name="Singh A."/>
            <person name="Wilkins M.J."/>
            <person name="Karaoz U."/>
            <person name="Brodie E.L."/>
            <person name="Williams K.H."/>
            <person name="Hubbard S.S."/>
            <person name="Banfield J.F."/>
        </authorList>
    </citation>
    <scope>NUCLEOTIDE SEQUENCE [LARGE SCALE GENOMIC DNA]</scope>
</reference>
<proteinExistence type="predicted"/>
<feature type="transmembrane region" description="Helical" evidence="1">
    <location>
        <begin position="12"/>
        <end position="31"/>
    </location>
</feature>
<evidence type="ECO:0000313" key="3">
    <source>
        <dbReference type="Proteomes" id="UP000176996"/>
    </source>
</evidence>